<evidence type="ECO:0000313" key="9">
    <source>
        <dbReference type="EMBL" id="MBC5766894.1"/>
    </source>
</evidence>
<evidence type="ECO:0000256" key="6">
    <source>
        <dbReference type="SAM" id="SignalP"/>
    </source>
</evidence>
<keyword evidence="3 5" id="KW-0378">Hydrolase</keyword>
<dbReference type="PANTHER" id="PTHR43806:SF11">
    <property type="entry name" value="CEREVISIN-RELATED"/>
    <property type="match status" value="1"/>
</dbReference>
<feature type="chain" id="PRO_5037218766" evidence="6">
    <location>
        <begin position="23"/>
        <end position="660"/>
    </location>
</feature>
<dbReference type="RefSeq" id="WP_187083386.1">
    <property type="nucleotide sequence ID" value="NZ_JACORU010000008.1"/>
</dbReference>
<accession>A0A923S3T4</accession>
<dbReference type="PROSITE" id="PS00137">
    <property type="entry name" value="SUBTILASE_HIS"/>
    <property type="match status" value="1"/>
</dbReference>
<feature type="active site" description="Charge relay system" evidence="5">
    <location>
        <position position="193"/>
    </location>
</feature>
<feature type="active site" description="Charge relay system" evidence="5">
    <location>
        <position position="402"/>
    </location>
</feature>
<dbReference type="SUPFAM" id="SSF52743">
    <property type="entry name" value="Subtilisin-like"/>
    <property type="match status" value="1"/>
</dbReference>
<feature type="domain" description="DUF4214" evidence="8">
    <location>
        <begin position="522"/>
        <end position="583"/>
    </location>
</feature>
<dbReference type="InterPro" id="IPR036852">
    <property type="entry name" value="Peptidase_S8/S53_dom_sf"/>
</dbReference>
<dbReference type="PROSITE" id="PS51892">
    <property type="entry name" value="SUBTILASE"/>
    <property type="match status" value="1"/>
</dbReference>
<dbReference type="GO" id="GO:0006508">
    <property type="term" value="P:proteolysis"/>
    <property type="evidence" value="ECO:0007669"/>
    <property type="project" value="UniProtKB-KW"/>
</dbReference>
<evidence type="ECO:0000256" key="3">
    <source>
        <dbReference type="ARBA" id="ARBA00022801"/>
    </source>
</evidence>
<evidence type="ECO:0000259" key="8">
    <source>
        <dbReference type="Pfam" id="PF13946"/>
    </source>
</evidence>
<evidence type="ECO:0000256" key="5">
    <source>
        <dbReference type="PROSITE-ProRule" id="PRU01240"/>
    </source>
</evidence>
<sequence length="660" mass="67213">MNLKTTLVLAATLLATVPHALAQRAGADPETVSPFGKPPAAPAPEVDGLPATAARKVQPQHLQEMQRLLSLRPVDILVEYESAPPATASTTAELASLLSTRKADFERVKQRVGAALGGRSFQVLRDYDAMPMQFVRVSSFFGLLRVLLHADVKAVHPNALHRPVLAESLPLSRQPQMAASGMHGAGTTVAVLDTGVNYTLPAFGKCTAPGKPASCRVIAAVDIAANDNLLDAHGHGTNVAGIVAGMAPGARIASVDVFTGDEAKSSDILSGINWAINNKAALNIVAMNLSLGIAGRKYTASCPASFATTAFANARAAGILPVVSAGNDGFTDGVSEPACAPGAVRVGAVYDAYMGAKSWGVCTDASTAPDRVTCFSNGGNLLTLLAPGSSIAAAGLEFSGTSQAAPHVAGAIAVLRSSNAAPNDTLDQTVARLVASGKPVIDARSGIQKPRVDLTAALAPLVPSSWHGVVEQLYVAYLGRPADPAGLNFWAAALRAGNAPTAATPLHAAYGTNAVVKSVVDGFANSAESAALYPATVTTADFVNRVYVNVFGRSAEPGGLSFWAGAIDNGSVTRGQAVLAIMSGALVNNGVDAQAVLKKSSVAGNFTAIVDTSAEVAAFSGATALSKARQMLSMVNASTDVNGFQATVNATLAAIVASQP</sequence>
<dbReference type="Proteomes" id="UP000596827">
    <property type="component" value="Unassembled WGS sequence"/>
</dbReference>
<proteinExistence type="inferred from homology"/>
<keyword evidence="4 5" id="KW-0720">Serine protease</keyword>
<protein>
    <submittedName>
        <fullName evidence="9">S8 family serine peptidase</fullName>
    </submittedName>
</protein>
<reference evidence="9" key="1">
    <citation type="submission" date="2020-08" db="EMBL/GenBank/DDBJ databases">
        <title>Ramlibacter sp. GTP1 16S ribosomal RNA gene genome sequencing and assembly.</title>
        <authorList>
            <person name="Kang M."/>
        </authorList>
    </citation>
    <scope>NUCLEOTIDE SEQUENCE</scope>
    <source>
        <strain evidence="9">GTP1</strain>
    </source>
</reference>
<feature type="signal peptide" evidence="6">
    <location>
        <begin position="1"/>
        <end position="22"/>
    </location>
</feature>
<dbReference type="AlphaFoldDB" id="A0A923S3T4"/>
<dbReference type="InterPro" id="IPR025282">
    <property type="entry name" value="DUF4214"/>
</dbReference>
<name>A0A923S3T4_9BURK</name>
<evidence type="ECO:0000313" key="10">
    <source>
        <dbReference type="Proteomes" id="UP000596827"/>
    </source>
</evidence>
<evidence type="ECO:0000256" key="2">
    <source>
        <dbReference type="ARBA" id="ARBA00022670"/>
    </source>
</evidence>
<evidence type="ECO:0000259" key="7">
    <source>
        <dbReference type="Pfam" id="PF00082"/>
    </source>
</evidence>
<dbReference type="InterPro" id="IPR050131">
    <property type="entry name" value="Peptidase_S8_subtilisin-like"/>
</dbReference>
<dbReference type="PRINTS" id="PR00723">
    <property type="entry name" value="SUBTILISIN"/>
</dbReference>
<organism evidence="9 10">
    <name type="scientific">Ramlibacter albus</name>
    <dbReference type="NCBI Taxonomy" id="2079448"/>
    <lineage>
        <taxon>Bacteria</taxon>
        <taxon>Pseudomonadati</taxon>
        <taxon>Pseudomonadota</taxon>
        <taxon>Betaproteobacteria</taxon>
        <taxon>Burkholderiales</taxon>
        <taxon>Comamonadaceae</taxon>
        <taxon>Ramlibacter</taxon>
    </lineage>
</organism>
<dbReference type="Pfam" id="PF00082">
    <property type="entry name" value="Peptidase_S8"/>
    <property type="match status" value="1"/>
</dbReference>
<dbReference type="Pfam" id="PF13946">
    <property type="entry name" value="DUF4214"/>
    <property type="match status" value="1"/>
</dbReference>
<dbReference type="GO" id="GO:0004252">
    <property type="term" value="F:serine-type endopeptidase activity"/>
    <property type="evidence" value="ECO:0007669"/>
    <property type="project" value="UniProtKB-UniRule"/>
</dbReference>
<dbReference type="Gene3D" id="3.40.50.200">
    <property type="entry name" value="Peptidase S8/S53 domain"/>
    <property type="match status" value="1"/>
</dbReference>
<dbReference type="EMBL" id="JACORU010000008">
    <property type="protein sequence ID" value="MBC5766894.1"/>
    <property type="molecule type" value="Genomic_DNA"/>
</dbReference>
<keyword evidence="2 5" id="KW-0645">Protease</keyword>
<gene>
    <name evidence="9" type="ORF">H8R02_20680</name>
</gene>
<dbReference type="PANTHER" id="PTHR43806">
    <property type="entry name" value="PEPTIDASE S8"/>
    <property type="match status" value="1"/>
</dbReference>
<dbReference type="InterPro" id="IPR022398">
    <property type="entry name" value="Peptidase_S8_His-AS"/>
</dbReference>
<evidence type="ECO:0000256" key="1">
    <source>
        <dbReference type="ARBA" id="ARBA00011073"/>
    </source>
</evidence>
<keyword evidence="6" id="KW-0732">Signal</keyword>
<feature type="domain" description="Peptidase S8/S53" evidence="7">
    <location>
        <begin position="184"/>
        <end position="426"/>
    </location>
</feature>
<comment type="similarity">
    <text evidence="1 5">Belongs to the peptidase S8 family.</text>
</comment>
<dbReference type="InterPro" id="IPR023828">
    <property type="entry name" value="Peptidase_S8_Ser-AS"/>
</dbReference>
<comment type="caution">
    <text evidence="9">The sequence shown here is derived from an EMBL/GenBank/DDBJ whole genome shotgun (WGS) entry which is preliminary data.</text>
</comment>
<dbReference type="InterPro" id="IPR015500">
    <property type="entry name" value="Peptidase_S8_subtilisin-rel"/>
</dbReference>
<dbReference type="InterPro" id="IPR000209">
    <property type="entry name" value="Peptidase_S8/S53_dom"/>
</dbReference>
<evidence type="ECO:0000256" key="4">
    <source>
        <dbReference type="ARBA" id="ARBA00022825"/>
    </source>
</evidence>
<keyword evidence="10" id="KW-1185">Reference proteome</keyword>
<feature type="active site" description="Charge relay system" evidence="5">
    <location>
        <position position="235"/>
    </location>
</feature>
<dbReference type="PROSITE" id="PS00138">
    <property type="entry name" value="SUBTILASE_SER"/>
    <property type="match status" value="1"/>
</dbReference>